<evidence type="ECO:0000313" key="1">
    <source>
        <dbReference type="EMBL" id="EKF22162.1"/>
    </source>
</evidence>
<gene>
    <name evidence="1" type="ORF">C731_3847</name>
</gene>
<protein>
    <recommendedName>
        <fullName evidence="3">DUF2505 domain-containing protein</fullName>
    </recommendedName>
</protein>
<dbReference type="InterPro" id="IPR019639">
    <property type="entry name" value="DUF2505"/>
</dbReference>
<dbReference type="EMBL" id="AMRA01000103">
    <property type="protein sequence ID" value="EKF22162.1"/>
    <property type="molecule type" value="Genomic_DNA"/>
</dbReference>
<evidence type="ECO:0000313" key="2">
    <source>
        <dbReference type="Proteomes" id="UP000006265"/>
    </source>
</evidence>
<dbReference type="Proteomes" id="UP000006265">
    <property type="component" value="Unassembled WGS sequence"/>
</dbReference>
<dbReference type="AlphaFoldDB" id="K5BDE9"/>
<dbReference type="STRING" id="1122247.GCA_000379865_02469"/>
<comment type="caution">
    <text evidence="1">The sequence shown here is derived from an EMBL/GenBank/DDBJ whole genome shotgun (WGS) entry which is preliminary data.</text>
</comment>
<keyword evidence="2" id="KW-1185">Reference proteome</keyword>
<proteinExistence type="predicted"/>
<organism evidence="1 2">
    <name type="scientific">Mycolicibacterium hassiacum (strain DSM 44199 / CIP 105218 / JCM 12690 / 3849)</name>
    <name type="common">Mycobacterium hassiacum</name>
    <dbReference type="NCBI Taxonomy" id="1122247"/>
    <lineage>
        <taxon>Bacteria</taxon>
        <taxon>Bacillati</taxon>
        <taxon>Actinomycetota</taxon>
        <taxon>Actinomycetes</taxon>
        <taxon>Mycobacteriales</taxon>
        <taxon>Mycobacteriaceae</taxon>
        <taxon>Mycolicibacterium</taxon>
    </lineage>
</organism>
<dbReference type="PATRIC" id="fig|1122247.3.peg.3689"/>
<sequence>MGAFDTLDTLEEFTVDRAGSVLVKLAKDVLHPGRQSGGPPIGRFLPRTWRVVQTEEWRAGRAGRIEGDLRLVAHGTPASAAGSTVIVPVQGGSQGTGSATVRFNVPLIGGQVENLMGRTLTESIRALNEFTTSWIAEHV</sequence>
<accession>K5BDE9</accession>
<reference evidence="1 2" key="1">
    <citation type="journal article" date="2012" name="J. Bacteriol.">
        <title>Genome sequence of Mycobacterium hassiacum DSM 44199, a rare source of heat-stable mycobacterial proteins.</title>
        <authorList>
            <person name="Tiago I."/>
            <person name="Maranha A."/>
            <person name="Mendes V."/>
            <person name="Alarico S."/>
            <person name="Moynihan P.J."/>
            <person name="Clarke A.J."/>
            <person name="Macedo-Ribeiro S."/>
            <person name="Pereira P.J."/>
            <person name="Empadinhas N."/>
        </authorList>
    </citation>
    <scope>NUCLEOTIDE SEQUENCE [LARGE SCALE GENOMIC DNA]</scope>
    <source>
        <strain evidence="2">DSM 44199 / CIP 105218 / JCM 12690 / 3849</strain>
    </source>
</reference>
<dbReference type="Pfam" id="PF10698">
    <property type="entry name" value="DUF2505"/>
    <property type="match status" value="1"/>
</dbReference>
<evidence type="ECO:0008006" key="3">
    <source>
        <dbReference type="Google" id="ProtNLM"/>
    </source>
</evidence>
<name>K5BDE9_MYCHD</name>